<dbReference type="Proteomes" id="UP000226429">
    <property type="component" value="Unassembled WGS sequence"/>
</dbReference>
<evidence type="ECO:0000313" key="5">
    <source>
        <dbReference type="Proteomes" id="UP000226429"/>
    </source>
</evidence>
<dbReference type="EMBL" id="NMOS02000003">
    <property type="protein sequence ID" value="RDH40827.1"/>
    <property type="molecule type" value="Genomic_DNA"/>
</dbReference>
<evidence type="ECO:0000259" key="3">
    <source>
        <dbReference type="Pfam" id="PF13505"/>
    </source>
</evidence>
<dbReference type="GO" id="GO:0046930">
    <property type="term" value="C:pore complex"/>
    <property type="evidence" value="ECO:0007669"/>
    <property type="project" value="UniProtKB-KW"/>
</dbReference>
<comment type="caution">
    <text evidence="4">The sequence shown here is derived from an EMBL/GenBank/DDBJ whole genome shotgun (WGS) entry which is preliminary data.</text>
</comment>
<proteinExistence type="predicted"/>
<reference evidence="4 5" key="1">
    <citation type="journal article" date="2017" name="Int. J. Syst. Evol. Microbiol.">
        <title>Aquarickettsiella crustaci n. gen. n. sp. (Gammaproteobacteria: Legionellales: Coxiellaceae); a bacterial pathogen of the freshwater crustacean: Gammarus fossarum (Malacostraca: Amphipoda).</title>
        <authorList>
            <person name="Bojko J."/>
            <person name="Dunn A.M."/>
            <person name="Stebbing P.D."/>
            <person name="Van Aerle R."/>
            <person name="Bacela-Spychalska K."/>
            <person name="Bean T.P."/>
            <person name="Stentiford G.D."/>
        </authorList>
    </citation>
    <scope>NUCLEOTIDE SEQUENCE [LARGE SCALE GENOMIC DNA]</scope>
    <source>
        <strain evidence="4">RA15029</strain>
    </source>
</reference>
<evidence type="ECO:0000256" key="1">
    <source>
        <dbReference type="ARBA" id="ARBA00022729"/>
    </source>
</evidence>
<dbReference type="Pfam" id="PF13505">
    <property type="entry name" value="OMP_b-brl"/>
    <property type="match status" value="1"/>
</dbReference>
<name>A0A370CKP0_9COXI</name>
<dbReference type="Gene3D" id="2.40.160.20">
    <property type="match status" value="1"/>
</dbReference>
<protein>
    <recommendedName>
        <fullName evidence="3">Outer membrane protein beta-barrel domain-containing protein</fullName>
    </recommendedName>
</protein>
<feature type="signal peptide" evidence="2">
    <location>
        <begin position="1"/>
        <end position="23"/>
    </location>
</feature>
<feature type="domain" description="Outer membrane protein beta-barrel" evidence="3">
    <location>
        <begin position="9"/>
        <end position="224"/>
    </location>
</feature>
<dbReference type="InterPro" id="IPR027385">
    <property type="entry name" value="Beta-barrel_OMP"/>
</dbReference>
<sequence length="225" mass="24041">MFKKVIGTTVLGISALGVMAANAAAPGVYVTGQLGYANTHMDAKTNTDYINRNTPLNFHTHNGSDSNLDNDGLAGRIALGYQFNPNFALEAGYLRLGKAKLDGFDGEEVPVTLKLQQNLVDLVAKGIVPIGDKFNLYGKAGLAYINTDIQGGIKDDNGNTSISFDLNKSLNINRHELAPEVALGVSYDITPNVSIDTSWTHIQPIGKNRPGNIDFIAVGLGYNFG</sequence>
<dbReference type="GO" id="GO:0009279">
    <property type="term" value="C:cell outer membrane"/>
    <property type="evidence" value="ECO:0007669"/>
    <property type="project" value="InterPro"/>
</dbReference>
<gene>
    <name evidence="4" type="ORF">CFE62_001460</name>
</gene>
<evidence type="ECO:0000256" key="2">
    <source>
        <dbReference type="SAM" id="SignalP"/>
    </source>
</evidence>
<feature type="chain" id="PRO_5016744488" description="Outer membrane protein beta-barrel domain-containing protein" evidence="2">
    <location>
        <begin position="24"/>
        <end position="225"/>
    </location>
</feature>
<dbReference type="AlphaFoldDB" id="A0A370CKP0"/>
<dbReference type="GO" id="GO:0015288">
    <property type="term" value="F:porin activity"/>
    <property type="evidence" value="ECO:0007669"/>
    <property type="project" value="UniProtKB-KW"/>
</dbReference>
<organism evidence="4 5">
    <name type="scientific">Candidatus Aquirickettsiella gammari</name>
    <dbReference type="NCBI Taxonomy" id="2016198"/>
    <lineage>
        <taxon>Bacteria</taxon>
        <taxon>Pseudomonadati</taxon>
        <taxon>Pseudomonadota</taxon>
        <taxon>Gammaproteobacteria</taxon>
        <taxon>Legionellales</taxon>
        <taxon>Coxiellaceae</taxon>
        <taxon>Candidatus Aquirickettsiella</taxon>
    </lineage>
</organism>
<reference evidence="4 5" key="2">
    <citation type="journal article" date="2018" name="J. Invertebr. Pathol.">
        <title>'Candidatus Aquirickettsiella gammari' (Gammaproteobacteria: Legionellales: Coxiellaceae): A bacterial pathogen of the freshwater crustacean Gammarus fossarum (Malacostraca: Amphipoda).</title>
        <authorList>
            <person name="Bojko J."/>
            <person name="Dunn A.M."/>
            <person name="Stebbing P.D."/>
            <person name="van Aerle R."/>
            <person name="Bacela-Spychalska K."/>
            <person name="Bean T.P."/>
            <person name="Urrutia A."/>
            <person name="Stentiford G.D."/>
        </authorList>
    </citation>
    <scope>NUCLEOTIDE SEQUENCE [LARGE SCALE GENOMIC DNA]</scope>
    <source>
        <strain evidence="4">RA15029</strain>
    </source>
</reference>
<dbReference type="InterPro" id="IPR011250">
    <property type="entry name" value="OMP/PagP_B-barrel"/>
</dbReference>
<keyword evidence="1 2" id="KW-0732">Signal</keyword>
<evidence type="ECO:0000313" key="4">
    <source>
        <dbReference type="EMBL" id="RDH40827.1"/>
    </source>
</evidence>
<keyword evidence="5" id="KW-1185">Reference proteome</keyword>
<dbReference type="SUPFAM" id="SSF56925">
    <property type="entry name" value="OMPA-like"/>
    <property type="match status" value="1"/>
</dbReference>
<accession>A0A370CKP0</accession>